<accession>A0ABP8Z759</accession>
<reference evidence="4" key="1">
    <citation type="journal article" date="2019" name="Int. J. Syst. Evol. Microbiol.">
        <title>The Global Catalogue of Microorganisms (GCM) 10K type strain sequencing project: providing services to taxonomists for standard genome sequencing and annotation.</title>
        <authorList>
            <consortium name="The Broad Institute Genomics Platform"/>
            <consortium name="The Broad Institute Genome Sequencing Center for Infectious Disease"/>
            <person name="Wu L."/>
            <person name="Ma J."/>
        </authorList>
    </citation>
    <scope>NUCLEOTIDE SEQUENCE [LARGE SCALE GENOMIC DNA]</scope>
    <source>
        <strain evidence="4">JCM 18532</strain>
    </source>
</reference>
<evidence type="ECO:0000313" key="3">
    <source>
        <dbReference type="EMBL" id="GAA4748540.1"/>
    </source>
</evidence>
<feature type="transmembrane region" description="Helical" evidence="2">
    <location>
        <begin position="230"/>
        <end position="249"/>
    </location>
</feature>
<feature type="region of interest" description="Disordered" evidence="1">
    <location>
        <begin position="330"/>
        <end position="358"/>
    </location>
</feature>
<gene>
    <name evidence="3" type="ORF">GCM10023350_36840</name>
</gene>
<evidence type="ECO:0000313" key="4">
    <source>
        <dbReference type="Proteomes" id="UP001499882"/>
    </source>
</evidence>
<feature type="transmembrane region" description="Helical" evidence="2">
    <location>
        <begin position="301"/>
        <end position="319"/>
    </location>
</feature>
<dbReference type="Proteomes" id="UP001499882">
    <property type="component" value="Unassembled WGS sequence"/>
</dbReference>
<keyword evidence="2" id="KW-1133">Transmembrane helix</keyword>
<dbReference type="RefSeq" id="WP_345528393.1">
    <property type="nucleotide sequence ID" value="NZ_BAABKN010000023.1"/>
</dbReference>
<feature type="transmembrane region" description="Helical" evidence="2">
    <location>
        <begin position="270"/>
        <end position="289"/>
    </location>
</feature>
<evidence type="ECO:0000256" key="2">
    <source>
        <dbReference type="SAM" id="Phobius"/>
    </source>
</evidence>
<feature type="transmembrane region" description="Helical" evidence="2">
    <location>
        <begin position="178"/>
        <end position="199"/>
    </location>
</feature>
<dbReference type="EMBL" id="BAABKN010000023">
    <property type="protein sequence ID" value="GAA4748540.1"/>
    <property type="molecule type" value="Genomic_DNA"/>
</dbReference>
<keyword evidence="2" id="KW-0812">Transmembrane</keyword>
<proteinExistence type="predicted"/>
<organism evidence="3 4">
    <name type="scientific">Nocardioides endophyticus</name>
    <dbReference type="NCBI Taxonomy" id="1353775"/>
    <lineage>
        <taxon>Bacteria</taxon>
        <taxon>Bacillati</taxon>
        <taxon>Actinomycetota</taxon>
        <taxon>Actinomycetes</taxon>
        <taxon>Propionibacteriales</taxon>
        <taxon>Nocardioidaceae</taxon>
        <taxon>Nocardioides</taxon>
    </lineage>
</organism>
<feature type="compositionally biased region" description="Pro residues" evidence="1">
    <location>
        <begin position="338"/>
        <end position="351"/>
    </location>
</feature>
<comment type="caution">
    <text evidence="3">The sequence shown here is derived from an EMBL/GenBank/DDBJ whole genome shotgun (WGS) entry which is preliminary data.</text>
</comment>
<protein>
    <submittedName>
        <fullName evidence="3">Uncharacterized protein</fullName>
    </submittedName>
</protein>
<name>A0ABP8Z759_9ACTN</name>
<evidence type="ECO:0000256" key="1">
    <source>
        <dbReference type="SAM" id="MobiDB-lite"/>
    </source>
</evidence>
<sequence length="358" mass="37895">MSVDAAPRPVRRIWAQAVQADAAVLEARLDAITAEGALSPAEETVALAVADRLAAARAATTKSYPMPGRLSNWWRGTLVEASFQNLHAAEALLATIYPPVAVWAEVPEAAARAENTLGRDDPRWACAWEMYAERAALLDPGLDATHLTRWRECLRKTIEVGFSAADLEHTRLRNFRNAVVGGTVVLSILLLAFVGFVYANPSDVSFCFAPDPGEPPVCPTNGDGPQRDDVLVIALLGMLGGLLSGIVSIKNMLGTSIAYDVPQALAWLKLPLGALSAVGGLLVIRGQFIPGLSNLDTSDQILAYAFAFGVAQQLLVGMIDKQAQDLLGAAPGKASSVPRPPAPPPPRPEPSPTSSVRS</sequence>
<keyword evidence="2" id="KW-0472">Membrane</keyword>
<keyword evidence="4" id="KW-1185">Reference proteome</keyword>